<evidence type="ECO:0000256" key="6">
    <source>
        <dbReference type="PROSITE-ProRule" id="PRU00278"/>
    </source>
</evidence>
<dbReference type="InterPro" id="IPR000297">
    <property type="entry name" value="PPIase_PpiC"/>
</dbReference>
<dbReference type="InterPro" id="IPR050245">
    <property type="entry name" value="PrsA_foldase"/>
</dbReference>
<evidence type="ECO:0000256" key="3">
    <source>
        <dbReference type="ARBA" id="ARBA00022729"/>
    </source>
</evidence>
<dbReference type="PANTHER" id="PTHR47245:SF1">
    <property type="entry name" value="FOLDASE PROTEIN PRSA"/>
    <property type="match status" value="1"/>
</dbReference>
<dbReference type="SUPFAM" id="SSF54534">
    <property type="entry name" value="FKBP-like"/>
    <property type="match status" value="1"/>
</dbReference>
<dbReference type="InterPro" id="IPR046357">
    <property type="entry name" value="PPIase_dom_sf"/>
</dbReference>
<dbReference type="EMBL" id="CAJNOB010000001">
    <property type="protein sequence ID" value="CAF0689805.1"/>
    <property type="molecule type" value="Genomic_DNA"/>
</dbReference>
<protein>
    <recommendedName>
        <fullName evidence="2">peptidylprolyl isomerase</fullName>
        <ecNumber evidence="2">5.2.1.8</ecNumber>
    </recommendedName>
</protein>
<keyword evidence="9" id="KW-1185">Reference proteome</keyword>
<dbReference type="PANTHER" id="PTHR47245">
    <property type="entry name" value="PEPTIDYLPROLYL ISOMERASE"/>
    <property type="match status" value="1"/>
</dbReference>
<name>A0A8J2FRF0_9BACT</name>
<dbReference type="Gene3D" id="1.10.4030.10">
    <property type="entry name" value="Porin chaperone SurA, peptide-binding domain"/>
    <property type="match status" value="1"/>
</dbReference>
<keyword evidence="4 6" id="KW-0697">Rotamase</keyword>
<evidence type="ECO:0000256" key="1">
    <source>
        <dbReference type="ARBA" id="ARBA00000971"/>
    </source>
</evidence>
<sequence>MGGNPQLISLSFSFLLILSGFRLAAQSVDGIAAIVNDKVITFSEVRRQVEPTERILKESYSGPQLVERIKEARLSALRALIERELIIQNFKKEGYIIPDHVIEERLREIIRTQFEGDRLTMIRTLQANGMTIDQYKEDLKNQIIIQAMRAKNVPSQVVISPYQVERYYQEHIQQFTEDPQVKLWLIFIKKSVPPEDPLDSPSGPAPPDPALQRAQEILFRLKTGEDFAELARQYSEGPKQDAGGDMGWVTRDTLRKEVADVVFSLHPGQLSEVIPTDDGYYIAMVEDVKPAKVQPLSEVRKDIEKTLVQEERQKLQEKWLNKLRAKAFIKMF</sequence>
<evidence type="ECO:0000313" key="9">
    <source>
        <dbReference type="Proteomes" id="UP000663859"/>
    </source>
</evidence>
<comment type="catalytic activity">
    <reaction evidence="1">
        <text>[protein]-peptidylproline (omega=180) = [protein]-peptidylproline (omega=0)</text>
        <dbReference type="Rhea" id="RHEA:16237"/>
        <dbReference type="Rhea" id="RHEA-COMP:10747"/>
        <dbReference type="Rhea" id="RHEA-COMP:10748"/>
        <dbReference type="ChEBI" id="CHEBI:83833"/>
        <dbReference type="ChEBI" id="CHEBI:83834"/>
        <dbReference type="EC" id="5.2.1.8"/>
    </reaction>
</comment>
<dbReference type="RefSeq" id="WP_174581796.1">
    <property type="nucleotide sequence ID" value="NZ_CAJNOB010000001.1"/>
</dbReference>
<dbReference type="Pfam" id="PF00639">
    <property type="entry name" value="Rotamase"/>
    <property type="match status" value="1"/>
</dbReference>
<comment type="caution">
    <text evidence="8">The sequence shown here is derived from an EMBL/GenBank/DDBJ whole genome shotgun (WGS) entry which is preliminary data.</text>
</comment>
<keyword evidence="5 6" id="KW-0413">Isomerase</keyword>
<dbReference type="GO" id="GO:0003755">
    <property type="term" value="F:peptidyl-prolyl cis-trans isomerase activity"/>
    <property type="evidence" value="ECO:0007669"/>
    <property type="project" value="UniProtKB-KW"/>
</dbReference>
<dbReference type="InterPro" id="IPR027304">
    <property type="entry name" value="Trigger_fact/SurA_dom_sf"/>
</dbReference>
<gene>
    <name evidence="8" type="ORF">MPNT_10376</name>
</gene>
<proteinExistence type="predicted"/>
<reference evidence="8" key="1">
    <citation type="submission" date="2021-02" db="EMBL/GenBank/DDBJ databases">
        <authorList>
            <person name="Cremers G."/>
            <person name="Picone N."/>
        </authorList>
    </citation>
    <scope>NUCLEOTIDE SEQUENCE</scope>
    <source>
        <strain evidence="8">PQ17</strain>
    </source>
</reference>
<dbReference type="PROSITE" id="PS50198">
    <property type="entry name" value="PPIC_PPIASE_2"/>
    <property type="match status" value="1"/>
</dbReference>
<evidence type="ECO:0000259" key="7">
    <source>
        <dbReference type="PROSITE" id="PS50198"/>
    </source>
</evidence>
<dbReference type="EC" id="5.2.1.8" evidence="2"/>
<dbReference type="SUPFAM" id="SSF109998">
    <property type="entry name" value="Triger factor/SurA peptide-binding domain-like"/>
    <property type="match status" value="1"/>
</dbReference>
<evidence type="ECO:0000256" key="5">
    <source>
        <dbReference type="ARBA" id="ARBA00023235"/>
    </source>
</evidence>
<dbReference type="Proteomes" id="UP000663859">
    <property type="component" value="Unassembled WGS sequence"/>
</dbReference>
<dbReference type="Gene3D" id="3.10.50.40">
    <property type="match status" value="1"/>
</dbReference>
<dbReference type="Pfam" id="PF13624">
    <property type="entry name" value="SurA_N_3"/>
    <property type="match status" value="1"/>
</dbReference>
<accession>A0A8J2FRF0</accession>
<dbReference type="AlphaFoldDB" id="A0A8J2FRF0"/>
<keyword evidence="3" id="KW-0732">Signal</keyword>
<evidence type="ECO:0000313" key="8">
    <source>
        <dbReference type="EMBL" id="CAF0689805.1"/>
    </source>
</evidence>
<evidence type="ECO:0000256" key="2">
    <source>
        <dbReference type="ARBA" id="ARBA00013194"/>
    </source>
</evidence>
<feature type="domain" description="PpiC" evidence="7">
    <location>
        <begin position="164"/>
        <end position="287"/>
    </location>
</feature>
<evidence type="ECO:0000256" key="4">
    <source>
        <dbReference type="ARBA" id="ARBA00023110"/>
    </source>
</evidence>
<organism evidence="8 9">
    <name type="scientific">Candidatus Methylacidithermus pantelleriae</name>
    <dbReference type="NCBI Taxonomy" id="2744239"/>
    <lineage>
        <taxon>Bacteria</taxon>
        <taxon>Pseudomonadati</taxon>
        <taxon>Verrucomicrobiota</taxon>
        <taxon>Methylacidiphilae</taxon>
        <taxon>Methylacidiphilales</taxon>
        <taxon>Methylacidiphilaceae</taxon>
        <taxon>Candidatus Methylacidithermus</taxon>
    </lineage>
</organism>